<feature type="binding site" description="axial binding residue" evidence="8">
    <location>
        <position position="38"/>
    </location>
    <ligand>
        <name>heme c</name>
        <dbReference type="ChEBI" id="CHEBI:61717"/>
    </ligand>
    <ligandPart>
        <name>Fe</name>
        <dbReference type="ChEBI" id="CHEBI:18248"/>
    </ligandPart>
</feature>
<dbReference type="Proteomes" id="UP001208651">
    <property type="component" value="Unassembled WGS sequence"/>
</dbReference>
<evidence type="ECO:0000313" key="13">
    <source>
        <dbReference type="Proteomes" id="UP000463871"/>
    </source>
</evidence>
<keyword evidence="6 8" id="KW-0408">Iron</keyword>
<dbReference type="InterPro" id="IPR009056">
    <property type="entry name" value="Cyt_c-like_dom"/>
</dbReference>
<proteinExistence type="predicted"/>
<evidence type="ECO:0000256" key="6">
    <source>
        <dbReference type="ARBA" id="ARBA00023004"/>
    </source>
</evidence>
<evidence type="ECO:0000313" key="11">
    <source>
        <dbReference type="EMBL" id="MCV3286655.1"/>
    </source>
</evidence>
<feature type="binding site" description="axial binding residue" evidence="8">
    <location>
        <position position="83"/>
    </location>
    <ligand>
        <name>heme c</name>
        <dbReference type="ChEBI" id="CHEBI:61717"/>
    </ligand>
    <ligandPart>
        <name>Fe</name>
        <dbReference type="ChEBI" id="CHEBI:18248"/>
    </ligandPart>
</feature>
<keyword evidence="2" id="KW-0813">Transport</keyword>
<dbReference type="PROSITE" id="PS51007">
    <property type="entry name" value="CYTC"/>
    <property type="match status" value="1"/>
</dbReference>
<dbReference type="Gene3D" id="1.10.760.10">
    <property type="entry name" value="Cytochrome c-like domain"/>
    <property type="match status" value="1"/>
</dbReference>
<evidence type="ECO:0000313" key="12">
    <source>
        <dbReference type="EMBL" id="QHQ52099.1"/>
    </source>
</evidence>
<dbReference type="InterPro" id="IPR036909">
    <property type="entry name" value="Cyt_c-like_dom_sf"/>
</dbReference>
<dbReference type="RefSeq" id="WP_041206196.1">
    <property type="nucleotide sequence ID" value="NZ_AP022188.1"/>
</dbReference>
<dbReference type="SUPFAM" id="SSF46626">
    <property type="entry name" value="Cytochrome c"/>
    <property type="match status" value="1"/>
</dbReference>
<dbReference type="InterPro" id="IPR002324">
    <property type="entry name" value="Cyt_c_ID"/>
</dbReference>
<evidence type="ECO:0000256" key="4">
    <source>
        <dbReference type="ARBA" id="ARBA00022723"/>
    </source>
</evidence>
<evidence type="ECO:0000259" key="10">
    <source>
        <dbReference type="PROSITE" id="PS51007"/>
    </source>
</evidence>
<evidence type="ECO:0000256" key="9">
    <source>
        <dbReference type="SAM" id="SignalP"/>
    </source>
</evidence>
<gene>
    <name evidence="12" type="ORF">GWI30_15375</name>
    <name evidence="11" type="ORF">LZT28_00045</name>
</gene>
<evidence type="ECO:0000256" key="3">
    <source>
        <dbReference type="ARBA" id="ARBA00022617"/>
    </source>
</evidence>
<dbReference type="GO" id="GO:0020037">
    <property type="term" value="F:heme binding"/>
    <property type="evidence" value="ECO:0007669"/>
    <property type="project" value="InterPro"/>
</dbReference>
<protein>
    <recommendedName>
        <fullName evidence="1">Cytochrome c-551</fullName>
    </recommendedName>
    <alternativeName>
        <fullName evidence="7">Cytochrome c551</fullName>
    </alternativeName>
</protein>
<dbReference type="EMBL" id="CP047962">
    <property type="protein sequence ID" value="QHQ52099.1"/>
    <property type="molecule type" value="Genomic_DNA"/>
</dbReference>
<reference evidence="11" key="2">
    <citation type="submission" date="2022-01" db="EMBL/GenBank/DDBJ databases">
        <title>Comparison of Fish pathogen Aeromonas spp.</title>
        <authorList>
            <person name="Dubey S."/>
            <person name="Sorum H."/>
            <person name="Munangandu H.M."/>
        </authorList>
    </citation>
    <scope>NUCLEOTIDE SEQUENCE</scope>
    <source>
        <strain evidence="11">SD/21-15</strain>
    </source>
</reference>
<dbReference type="GO" id="GO:0005506">
    <property type="term" value="F:iron ion binding"/>
    <property type="evidence" value="ECO:0007669"/>
    <property type="project" value="InterPro"/>
</dbReference>
<accession>A0A6M4YKY8</accession>
<keyword evidence="9" id="KW-0732">Signal</keyword>
<feature type="domain" description="Cytochrome c" evidence="10">
    <location>
        <begin position="20"/>
        <end position="104"/>
    </location>
</feature>
<dbReference type="Proteomes" id="UP000463871">
    <property type="component" value="Chromosome"/>
</dbReference>
<dbReference type="PRINTS" id="PR00606">
    <property type="entry name" value="CYTCHROMECID"/>
</dbReference>
<keyword evidence="3 8" id="KW-0349">Heme</keyword>
<dbReference type="EMBL" id="JAJVCY010000001">
    <property type="protein sequence ID" value="MCV3286655.1"/>
    <property type="molecule type" value="Genomic_DNA"/>
</dbReference>
<evidence type="ECO:0000256" key="7">
    <source>
        <dbReference type="ARBA" id="ARBA00031244"/>
    </source>
</evidence>
<name>A0A6M4YKY8_AERME</name>
<keyword evidence="4 8" id="KW-0479">Metal-binding</keyword>
<evidence type="ECO:0000256" key="8">
    <source>
        <dbReference type="PIRSR" id="PIRSR602324-1"/>
    </source>
</evidence>
<feature type="binding site" description="covalent" evidence="8">
    <location>
        <position position="34"/>
    </location>
    <ligand>
        <name>heme c</name>
        <dbReference type="ChEBI" id="CHEBI:61717"/>
    </ligand>
</feature>
<feature type="signal peptide" evidence="9">
    <location>
        <begin position="1"/>
        <end position="22"/>
    </location>
</feature>
<comment type="PTM">
    <text evidence="8">Binds 1 heme c group covalently per subunit.</text>
</comment>
<dbReference type="Pfam" id="PF00034">
    <property type="entry name" value="Cytochrom_C"/>
    <property type="match status" value="1"/>
</dbReference>
<keyword evidence="5" id="KW-0249">Electron transport</keyword>
<evidence type="ECO:0000256" key="5">
    <source>
        <dbReference type="ARBA" id="ARBA00022982"/>
    </source>
</evidence>
<organism evidence="12 13">
    <name type="scientific">Aeromonas media</name>
    <dbReference type="NCBI Taxonomy" id="651"/>
    <lineage>
        <taxon>Bacteria</taxon>
        <taxon>Pseudomonadati</taxon>
        <taxon>Pseudomonadota</taxon>
        <taxon>Gammaproteobacteria</taxon>
        <taxon>Aeromonadales</taxon>
        <taxon>Aeromonadaceae</taxon>
        <taxon>Aeromonas</taxon>
    </lineage>
</organism>
<dbReference type="AlphaFoldDB" id="A0A6M4YKY8"/>
<reference evidence="12 13" key="1">
    <citation type="submission" date="2020-01" db="EMBL/GenBank/DDBJ databases">
        <title>Complete genome of Aeromonas media MC64.</title>
        <authorList>
            <person name="Cao G."/>
            <person name="Fu J."/>
            <person name="Zhong C."/>
        </authorList>
    </citation>
    <scope>NUCLEOTIDE SEQUENCE [LARGE SCALE GENOMIC DNA]</scope>
    <source>
        <strain evidence="12 13">MC64</strain>
    </source>
</reference>
<feature type="chain" id="PRO_5042739995" description="Cytochrome c-551" evidence="9">
    <location>
        <begin position="23"/>
        <end position="105"/>
    </location>
</feature>
<dbReference type="GO" id="GO:0009055">
    <property type="term" value="F:electron transfer activity"/>
    <property type="evidence" value="ECO:0007669"/>
    <property type="project" value="InterPro"/>
</dbReference>
<evidence type="ECO:0000256" key="1">
    <source>
        <dbReference type="ARBA" id="ARBA00021020"/>
    </source>
</evidence>
<evidence type="ECO:0000256" key="2">
    <source>
        <dbReference type="ARBA" id="ARBA00022448"/>
    </source>
</evidence>
<sequence>MKRNVFSLLVLGAAVCLQPAMATDGETLFKSKPCVGCHMVDAKLVGPSFKEVAAKYDGQADAATLLAGRIKNGTQGTWGAVPMPANAVTEEEAKTLAEWVLSHKK</sequence>